<protein>
    <submittedName>
        <fullName evidence="3">Uncharacterized protein</fullName>
    </submittedName>
</protein>
<dbReference type="Proteomes" id="UP000886520">
    <property type="component" value="Chromosome 7"/>
</dbReference>
<evidence type="ECO:0000256" key="1">
    <source>
        <dbReference type="PROSITE-ProRule" id="PRU00339"/>
    </source>
</evidence>
<dbReference type="PANTHER" id="PTHR36350">
    <property type="entry name" value="TRANSMEMBRANE PROTEIN"/>
    <property type="match status" value="1"/>
</dbReference>
<feature type="repeat" description="TPR" evidence="1">
    <location>
        <begin position="332"/>
        <end position="365"/>
    </location>
</feature>
<feature type="region of interest" description="Disordered" evidence="2">
    <location>
        <begin position="407"/>
        <end position="439"/>
    </location>
</feature>
<evidence type="ECO:0000256" key="2">
    <source>
        <dbReference type="SAM" id="MobiDB-lite"/>
    </source>
</evidence>
<feature type="compositionally biased region" description="Basic and acidic residues" evidence="2">
    <location>
        <begin position="407"/>
        <end position="428"/>
    </location>
</feature>
<keyword evidence="4" id="KW-1185">Reference proteome</keyword>
<dbReference type="Gene3D" id="1.25.40.10">
    <property type="entry name" value="Tetratricopeptide repeat domain"/>
    <property type="match status" value="1"/>
</dbReference>
<dbReference type="PANTHER" id="PTHR36350:SF3">
    <property type="entry name" value="TRANSMEMBRANE PROTEIN"/>
    <property type="match status" value="1"/>
</dbReference>
<proteinExistence type="predicted"/>
<dbReference type="AlphaFoldDB" id="A0A9D4ZMA5"/>
<feature type="compositionally biased region" description="Basic residues" evidence="2">
    <location>
        <begin position="429"/>
        <end position="439"/>
    </location>
</feature>
<dbReference type="SMART" id="SM00028">
    <property type="entry name" value="TPR"/>
    <property type="match status" value="4"/>
</dbReference>
<organism evidence="3 4">
    <name type="scientific">Adiantum capillus-veneris</name>
    <name type="common">Maidenhair fern</name>
    <dbReference type="NCBI Taxonomy" id="13818"/>
    <lineage>
        <taxon>Eukaryota</taxon>
        <taxon>Viridiplantae</taxon>
        <taxon>Streptophyta</taxon>
        <taxon>Embryophyta</taxon>
        <taxon>Tracheophyta</taxon>
        <taxon>Polypodiopsida</taxon>
        <taxon>Polypodiidae</taxon>
        <taxon>Polypodiales</taxon>
        <taxon>Pteridineae</taxon>
        <taxon>Pteridaceae</taxon>
        <taxon>Vittarioideae</taxon>
        <taxon>Adiantum</taxon>
    </lineage>
</organism>
<evidence type="ECO:0000313" key="4">
    <source>
        <dbReference type="Proteomes" id="UP000886520"/>
    </source>
</evidence>
<evidence type="ECO:0000313" key="3">
    <source>
        <dbReference type="EMBL" id="KAI5077950.1"/>
    </source>
</evidence>
<name>A0A9D4ZMA5_ADICA</name>
<gene>
    <name evidence="3" type="ORF">GOP47_0007774</name>
</gene>
<comment type="caution">
    <text evidence="3">The sequence shown here is derived from an EMBL/GenBank/DDBJ whole genome shotgun (WGS) entry which is preliminary data.</text>
</comment>
<keyword evidence="1" id="KW-0802">TPR repeat</keyword>
<dbReference type="EMBL" id="JABFUD020000007">
    <property type="protein sequence ID" value="KAI5077950.1"/>
    <property type="molecule type" value="Genomic_DNA"/>
</dbReference>
<sequence length="439" mass="49710">MRQRQFGASQRQEFAQSQQFEDEVLHSQQFNVLRIQYWRNVMAPQAFEVVPPASCAFSLSRTKQLPFLHATPFYRSRLPLPKVVALQGTAGGPFETAKTHSSGRWSWNVQSMGKRWLVHHSSIRPPNCSAGNGIRWLALLLYRALLVGGIGLSLGHTAAVHAAPPVFEVITSVGKQKEAEKSPQEAEGKVVAGLGDEFWKGVDLERGSDELILKKILDTDPTNLSALECLAKTLMDDDDLSRALLVLEKLEELQPTELEWKYLKADVYDLIGKSELAKKIFEDILQLEPFSSRALQGLVLAMDRLDEGDSAMKILEDTWNRARGENNHEEAQNFGMLIGQVHTFKGRMQEALQHYKKMIEEDANDYRPFLCQGIIYSVLGELDKAEENFQISEKLCPKDLKQREAFDGLRSRARTEGQRINEFKERQKAKTGKKGEKKK</sequence>
<dbReference type="InterPro" id="IPR011990">
    <property type="entry name" value="TPR-like_helical_dom_sf"/>
</dbReference>
<dbReference type="PROSITE" id="PS50005">
    <property type="entry name" value="TPR"/>
    <property type="match status" value="1"/>
</dbReference>
<dbReference type="OrthoDB" id="2012659at2759"/>
<dbReference type="SUPFAM" id="SSF48452">
    <property type="entry name" value="TPR-like"/>
    <property type="match status" value="1"/>
</dbReference>
<dbReference type="Pfam" id="PF13181">
    <property type="entry name" value="TPR_8"/>
    <property type="match status" value="2"/>
</dbReference>
<reference evidence="3" key="1">
    <citation type="submission" date="2021-01" db="EMBL/GenBank/DDBJ databases">
        <title>Adiantum capillus-veneris genome.</title>
        <authorList>
            <person name="Fang Y."/>
            <person name="Liao Q."/>
        </authorList>
    </citation>
    <scope>NUCLEOTIDE SEQUENCE</scope>
    <source>
        <strain evidence="3">H3</strain>
        <tissue evidence="3">Leaf</tissue>
    </source>
</reference>
<accession>A0A9D4ZMA5</accession>
<dbReference type="InterPro" id="IPR019734">
    <property type="entry name" value="TPR_rpt"/>
</dbReference>